<reference evidence="4" key="1">
    <citation type="journal article" date="2020" name="Stud. Mycol.">
        <title>101 Dothideomycetes genomes: a test case for predicting lifestyles and emergence of pathogens.</title>
        <authorList>
            <person name="Haridas S."/>
            <person name="Albert R."/>
            <person name="Binder M."/>
            <person name="Bloem J."/>
            <person name="Labutti K."/>
            <person name="Salamov A."/>
            <person name="Andreopoulos B."/>
            <person name="Baker S."/>
            <person name="Barry K."/>
            <person name="Bills G."/>
            <person name="Bluhm B."/>
            <person name="Cannon C."/>
            <person name="Castanera R."/>
            <person name="Culley D."/>
            <person name="Daum C."/>
            <person name="Ezra D."/>
            <person name="Gonzalez J."/>
            <person name="Henrissat B."/>
            <person name="Kuo A."/>
            <person name="Liang C."/>
            <person name="Lipzen A."/>
            <person name="Lutzoni F."/>
            <person name="Magnuson J."/>
            <person name="Mondo S."/>
            <person name="Nolan M."/>
            <person name="Ohm R."/>
            <person name="Pangilinan J."/>
            <person name="Park H.-J."/>
            <person name="Ramirez L."/>
            <person name="Alfaro M."/>
            <person name="Sun H."/>
            <person name="Tritt A."/>
            <person name="Yoshinaga Y."/>
            <person name="Zwiers L.-H."/>
            <person name="Turgeon B."/>
            <person name="Goodwin S."/>
            <person name="Spatafora J."/>
            <person name="Crous P."/>
            <person name="Grigoriev I."/>
        </authorList>
    </citation>
    <scope>NUCLEOTIDE SEQUENCE</scope>
    <source>
        <strain evidence="4">CBS 113389</strain>
    </source>
</reference>
<dbReference type="Gene3D" id="3.30.428.10">
    <property type="entry name" value="HIT-like"/>
    <property type="match status" value="1"/>
</dbReference>
<dbReference type="PANTHER" id="PTHR12072:SF4">
    <property type="entry name" value="CWF19-LIKE PROTEIN 1"/>
    <property type="match status" value="1"/>
</dbReference>
<evidence type="ECO:0000256" key="1">
    <source>
        <dbReference type="SAM" id="MobiDB-lite"/>
    </source>
</evidence>
<dbReference type="GeneID" id="54473245"/>
<dbReference type="AlphaFoldDB" id="A0A6A6Q4V6"/>
<evidence type="ECO:0000259" key="2">
    <source>
        <dbReference type="Pfam" id="PF04676"/>
    </source>
</evidence>
<dbReference type="EMBL" id="MU001631">
    <property type="protein sequence ID" value="KAF2487332.1"/>
    <property type="molecule type" value="Genomic_DNA"/>
</dbReference>
<dbReference type="CDD" id="cd07380">
    <property type="entry name" value="MPP_CWF19_N"/>
    <property type="match status" value="1"/>
</dbReference>
<gene>
    <name evidence="4" type="ORF">BDY17DRAFT_288754</name>
</gene>
<dbReference type="InterPro" id="IPR006767">
    <property type="entry name" value="Cwf19-like_C_dom-2"/>
</dbReference>
<dbReference type="PANTHER" id="PTHR12072">
    <property type="entry name" value="CWF19, CELL CYCLE CONTROL PROTEIN"/>
    <property type="match status" value="1"/>
</dbReference>
<dbReference type="GO" id="GO:0061632">
    <property type="term" value="F:RNA lariat debranching enzyme activator activity"/>
    <property type="evidence" value="ECO:0007669"/>
    <property type="project" value="TreeGrafter"/>
</dbReference>
<feature type="region of interest" description="Disordered" evidence="1">
    <location>
        <begin position="247"/>
        <end position="306"/>
    </location>
</feature>
<organism evidence="4 5">
    <name type="scientific">Neohortaea acidophila</name>
    <dbReference type="NCBI Taxonomy" id="245834"/>
    <lineage>
        <taxon>Eukaryota</taxon>
        <taxon>Fungi</taxon>
        <taxon>Dikarya</taxon>
        <taxon>Ascomycota</taxon>
        <taxon>Pezizomycotina</taxon>
        <taxon>Dothideomycetes</taxon>
        <taxon>Dothideomycetidae</taxon>
        <taxon>Mycosphaerellales</taxon>
        <taxon>Teratosphaeriaceae</taxon>
        <taxon>Neohortaea</taxon>
    </lineage>
</organism>
<keyword evidence="5" id="KW-1185">Reference proteome</keyword>
<dbReference type="Pfam" id="PF04677">
    <property type="entry name" value="CwfJ_C_1"/>
    <property type="match status" value="1"/>
</dbReference>
<evidence type="ECO:0000259" key="3">
    <source>
        <dbReference type="Pfam" id="PF04677"/>
    </source>
</evidence>
<sequence>MASKIVVIGDVNGRISELFTKLSTLHAKQSFAFAIIAGNLFSPAASTSEAEHTEISTLLNGAIDVPLPTYFALGTNSLPTAVLDKLQSSDGELCANLSLLGRRVSIKTSNGFRIISLGGSHVEGSDSSMSEYDATYSDADATALVRELPDTDILVTSDWPAGIRDGSKASYTSEAPGGIRSVSDLCTALKPRYHFSTSAAFYEREPFFHPGPRPQSITRFISLAPFGNAEKQKWIYAFSLEPSAAAPPTIPQGCTASPLTSAKKRKLEPQQTAYNSFRYSNGDTNAQWEPDRNRRKRQKHQPPPTPDQCFFCLSNANCETHMIGSIGEDCYVTIAKGPLTTRSTFPDLGFTGHVLLIPLHHSATLSSIPDQDARQSTVKEMQRYRTAMHDMIATRSKGDDGTAKLGAVTWEISRGGGVHVHWQFLPVSVDLIQKGLVEAAFDVEAENLSYPKFAKKSADVAAAEEGDYFKVMIWSEAIRKEMVLLLDREFRFDLQFGRKVMAKLLGLESRTDWRACAQDKTEEEADVAVFKEAFKQFDFSLEE</sequence>
<feature type="compositionally biased region" description="Polar residues" evidence="1">
    <location>
        <begin position="269"/>
        <end position="287"/>
    </location>
</feature>
<name>A0A6A6Q4V6_9PEZI</name>
<dbReference type="Pfam" id="PF04676">
    <property type="entry name" value="CwfJ_C_2"/>
    <property type="match status" value="1"/>
</dbReference>
<evidence type="ECO:0000313" key="5">
    <source>
        <dbReference type="Proteomes" id="UP000799767"/>
    </source>
</evidence>
<dbReference type="RefSeq" id="XP_033593901.1">
    <property type="nucleotide sequence ID" value="XM_033732243.1"/>
</dbReference>
<evidence type="ECO:0000313" key="4">
    <source>
        <dbReference type="EMBL" id="KAF2487332.1"/>
    </source>
</evidence>
<dbReference type="InterPro" id="IPR040194">
    <property type="entry name" value="Cwf19-like"/>
</dbReference>
<dbReference type="Proteomes" id="UP000799767">
    <property type="component" value="Unassembled WGS sequence"/>
</dbReference>
<dbReference type="SUPFAM" id="SSF54197">
    <property type="entry name" value="HIT-like"/>
    <property type="match status" value="1"/>
</dbReference>
<dbReference type="GO" id="GO:0000398">
    <property type="term" value="P:mRNA splicing, via spliceosome"/>
    <property type="evidence" value="ECO:0007669"/>
    <property type="project" value="TreeGrafter"/>
</dbReference>
<feature type="domain" description="Cwf19-like protein C-terminal" evidence="2">
    <location>
        <begin position="463"/>
        <end position="539"/>
    </location>
</feature>
<proteinExistence type="predicted"/>
<dbReference type="InterPro" id="IPR036265">
    <property type="entry name" value="HIT-like_sf"/>
</dbReference>
<feature type="domain" description="Cwf19-like C-terminal" evidence="3">
    <location>
        <begin position="304"/>
        <end position="432"/>
    </location>
</feature>
<dbReference type="GO" id="GO:0071014">
    <property type="term" value="C:post-mRNA release spliceosomal complex"/>
    <property type="evidence" value="ECO:0007669"/>
    <property type="project" value="TreeGrafter"/>
</dbReference>
<dbReference type="InterPro" id="IPR006768">
    <property type="entry name" value="Cwf19-like_C_dom-1"/>
</dbReference>
<protein>
    <submittedName>
        <fullName evidence="4">CwfJ C-terminus 2-domain-containing protein-like protein</fullName>
    </submittedName>
</protein>
<accession>A0A6A6Q4V6</accession>
<dbReference type="OrthoDB" id="444325at2759"/>